<dbReference type="Proteomes" id="UP000095287">
    <property type="component" value="Unplaced"/>
</dbReference>
<name>A0A1I7YPC4_9BILA</name>
<feature type="compositionally biased region" description="Basic and acidic residues" evidence="5">
    <location>
        <begin position="494"/>
        <end position="507"/>
    </location>
</feature>
<evidence type="ECO:0000256" key="4">
    <source>
        <dbReference type="ARBA" id="ARBA00023136"/>
    </source>
</evidence>
<evidence type="ECO:0000256" key="3">
    <source>
        <dbReference type="ARBA" id="ARBA00022989"/>
    </source>
</evidence>
<keyword evidence="4 6" id="KW-0472">Membrane</keyword>
<reference evidence="8" key="1">
    <citation type="submission" date="2016-11" db="UniProtKB">
        <authorList>
            <consortium name="WormBaseParasite"/>
        </authorList>
    </citation>
    <scope>IDENTIFICATION</scope>
</reference>
<dbReference type="CDD" id="cd03127">
    <property type="entry name" value="tetraspanin_LEL"/>
    <property type="match status" value="1"/>
</dbReference>
<evidence type="ECO:0000256" key="6">
    <source>
        <dbReference type="SAM" id="Phobius"/>
    </source>
</evidence>
<keyword evidence="3 6" id="KW-1133">Transmembrane helix</keyword>
<evidence type="ECO:0000256" key="1">
    <source>
        <dbReference type="ARBA" id="ARBA00004141"/>
    </source>
</evidence>
<dbReference type="GO" id="GO:0016020">
    <property type="term" value="C:membrane"/>
    <property type="evidence" value="ECO:0007669"/>
    <property type="project" value="UniProtKB-SubCell"/>
</dbReference>
<feature type="transmembrane region" description="Helical" evidence="6">
    <location>
        <begin position="226"/>
        <end position="248"/>
    </location>
</feature>
<keyword evidence="7" id="KW-1185">Reference proteome</keyword>
<accession>A0A1I7YPC4</accession>
<dbReference type="Pfam" id="PF00335">
    <property type="entry name" value="Tetraspanin"/>
    <property type="match status" value="1"/>
</dbReference>
<dbReference type="InterPro" id="IPR008952">
    <property type="entry name" value="Tetraspanin_EC2_sf"/>
</dbReference>
<evidence type="ECO:0000313" key="8">
    <source>
        <dbReference type="WBParaSite" id="L893_g18454.t1"/>
    </source>
</evidence>
<comment type="subcellular location">
    <subcellularLocation>
        <location evidence="1">Membrane</location>
        <topology evidence="1">Multi-pass membrane protein</topology>
    </subcellularLocation>
</comment>
<dbReference type="InterPro" id="IPR018499">
    <property type="entry name" value="Tetraspanin/Peripherin"/>
</dbReference>
<feature type="region of interest" description="Disordered" evidence="5">
    <location>
        <begin position="488"/>
        <end position="540"/>
    </location>
</feature>
<feature type="region of interest" description="Disordered" evidence="5">
    <location>
        <begin position="1"/>
        <end position="24"/>
    </location>
</feature>
<evidence type="ECO:0000313" key="7">
    <source>
        <dbReference type="Proteomes" id="UP000095287"/>
    </source>
</evidence>
<dbReference type="Gene3D" id="1.10.1450.10">
    <property type="entry name" value="Tetraspanin"/>
    <property type="match status" value="1"/>
</dbReference>
<organism evidence="7 8">
    <name type="scientific">Steinernema glaseri</name>
    <dbReference type="NCBI Taxonomy" id="37863"/>
    <lineage>
        <taxon>Eukaryota</taxon>
        <taxon>Metazoa</taxon>
        <taxon>Ecdysozoa</taxon>
        <taxon>Nematoda</taxon>
        <taxon>Chromadorea</taxon>
        <taxon>Rhabditida</taxon>
        <taxon>Tylenchina</taxon>
        <taxon>Panagrolaimomorpha</taxon>
        <taxon>Strongyloidoidea</taxon>
        <taxon>Steinernematidae</taxon>
        <taxon>Steinernema</taxon>
    </lineage>
</organism>
<evidence type="ECO:0000256" key="2">
    <source>
        <dbReference type="ARBA" id="ARBA00022692"/>
    </source>
</evidence>
<keyword evidence="2 6" id="KW-0812">Transmembrane</keyword>
<protein>
    <submittedName>
        <fullName evidence="8">Tetraspanin</fullName>
    </submittedName>
</protein>
<dbReference type="SUPFAM" id="SSF48652">
    <property type="entry name" value="Tetraspanin"/>
    <property type="match status" value="1"/>
</dbReference>
<proteinExistence type="predicted"/>
<dbReference type="AlphaFoldDB" id="A0A1I7YPC4"/>
<feature type="transmembrane region" description="Helical" evidence="6">
    <location>
        <begin position="187"/>
        <end position="206"/>
    </location>
</feature>
<sequence>MVNPEPRNSGSERPRSSGITPVRLHMGRRQRLRCTSLTAMVLNKPTVDSHGPHGRFESAMHRPGCSISTTVTEASSQQDELAQSSSLLCSRLHFAVYCLHFAVCKPSVSNEVAWPSIRLGFINRAMPFPLFRVSASFRGTIALLGIVFHGVAFLSGLAAFIYNIAVFVITHHGVTFLLGISIKYLSVFAGAVGLITAPIQAFAVIFHVDQSHGNTRWKPKAILKFMYVVLLGIFLSVLAFGCNLAYLWTFDNNFSYGIAEGIAMYGQDRVVKDRMDWLQAQFKCCGLDGPEDYLNKKRLARAKHAYLVRFFCAFYEFLILTFTVISFSPFAKSKSNFSSCFTRDTGVYGCYIPHSCCQRKHYTCSGWVDFHLKSDMLPATMKLNKMYYETGCLEAINNQFNILYSVGFLGGYLFLQLLGLVCTQITLSTAFVIKSINAVEEATVPAWLFSFSWPTYAEILQHTRERFEKGDDVDLKELKLIAERNEQARQANMESKKAKEKEQKENNGEEVSCDEEEAENQSHVGNRSWERNPIGEVKHD</sequence>
<feature type="transmembrane region" description="Helical" evidence="6">
    <location>
        <begin position="306"/>
        <end position="327"/>
    </location>
</feature>
<feature type="transmembrane region" description="Helical" evidence="6">
    <location>
        <begin position="135"/>
        <end position="154"/>
    </location>
</feature>
<evidence type="ECO:0000256" key="5">
    <source>
        <dbReference type="SAM" id="MobiDB-lite"/>
    </source>
</evidence>
<dbReference type="WBParaSite" id="L893_g18454.t1">
    <property type="protein sequence ID" value="L893_g18454.t1"/>
    <property type="gene ID" value="L893_g18454"/>
</dbReference>